<dbReference type="AlphaFoldDB" id="A0A343JEF0"/>
<dbReference type="InterPro" id="IPR036390">
    <property type="entry name" value="WH_DNA-bd_sf"/>
</dbReference>
<dbReference type="SUPFAM" id="SSF46785">
    <property type="entry name" value="Winged helix' DNA-binding domain"/>
    <property type="match status" value="1"/>
</dbReference>
<evidence type="ECO:0000313" key="5">
    <source>
        <dbReference type="Proteomes" id="UP000264883"/>
    </source>
</evidence>
<accession>A0A343JEF0</accession>
<feature type="region of interest" description="Disordered" evidence="2">
    <location>
        <begin position="133"/>
        <end position="165"/>
    </location>
</feature>
<feature type="compositionally biased region" description="Basic and acidic residues" evidence="2">
    <location>
        <begin position="145"/>
        <end position="155"/>
    </location>
</feature>
<organism evidence="4 5">
    <name type="scientific">Clostridium isatidis</name>
    <dbReference type="NCBI Taxonomy" id="182773"/>
    <lineage>
        <taxon>Bacteria</taxon>
        <taxon>Bacillati</taxon>
        <taxon>Bacillota</taxon>
        <taxon>Clostridia</taxon>
        <taxon>Eubacteriales</taxon>
        <taxon>Clostridiaceae</taxon>
        <taxon>Clostridium</taxon>
    </lineage>
</organism>
<dbReference type="InterPro" id="IPR053162">
    <property type="entry name" value="DnaD"/>
</dbReference>
<proteinExistence type="inferred from homology"/>
<evidence type="ECO:0000313" key="4">
    <source>
        <dbReference type="EMBL" id="ASW43908.1"/>
    </source>
</evidence>
<dbReference type="Proteomes" id="UP000264883">
    <property type="component" value="Chromosome"/>
</dbReference>
<keyword evidence="5" id="KW-1185">Reference proteome</keyword>
<gene>
    <name evidence="4" type="ORF">BEN51_10555</name>
</gene>
<dbReference type="PANTHER" id="PTHR37293">
    <property type="entry name" value="PHAGE REPLICATION PROTEIN-RELATED"/>
    <property type="match status" value="1"/>
</dbReference>
<dbReference type="InterPro" id="IPR034829">
    <property type="entry name" value="DnaD-like_sf"/>
</dbReference>
<comment type="similarity">
    <text evidence="1">Belongs to the DnaB/DnaD family.</text>
</comment>
<dbReference type="PANTHER" id="PTHR37293:SF9">
    <property type="entry name" value="PHI ETA ORF 22-LIKE PROTEIN"/>
    <property type="match status" value="1"/>
</dbReference>
<evidence type="ECO:0000256" key="1">
    <source>
        <dbReference type="ARBA" id="ARBA00093462"/>
    </source>
</evidence>
<dbReference type="OrthoDB" id="9803733at2"/>
<dbReference type="Gene3D" id="1.10.10.630">
    <property type="entry name" value="DnaD domain-like"/>
    <property type="match status" value="1"/>
</dbReference>
<dbReference type="SUPFAM" id="SSF158499">
    <property type="entry name" value="DnaD domain-like"/>
    <property type="match status" value="1"/>
</dbReference>
<reference evidence="4 5" key="1">
    <citation type="submission" date="2016-08" db="EMBL/GenBank/DDBJ databases">
        <title>Complete Genome Sequence Of The Indigo Reducing Clostridium isatidis DSM15098.</title>
        <authorList>
            <person name="Little G.T."/>
            <person name="Minton N.P."/>
        </authorList>
    </citation>
    <scope>NUCLEOTIDE SEQUENCE [LARGE SCALE GENOMIC DNA]</scope>
    <source>
        <strain evidence="4 5">DSM 15098</strain>
    </source>
</reference>
<evidence type="ECO:0000256" key="2">
    <source>
        <dbReference type="SAM" id="MobiDB-lite"/>
    </source>
</evidence>
<dbReference type="RefSeq" id="WP_119866043.1">
    <property type="nucleotide sequence ID" value="NZ_CP016786.1"/>
</dbReference>
<name>A0A343JEF0_9CLOT</name>
<feature type="domain" description="DnaB/C C-terminal" evidence="3">
    <location>
        <begin position="226"/>
        <end position="284"/>
    </location>
</feature>
<dbReference type="EMBL" id="CP016786">
    <property type="protein sequence ID" value="ASW43908.1"/>
    <property type="molecule type" value="Genomic_DNA"/>
</dbReference>
<sequence>MAIFRAVKNKNYTVIHNGFLEDRNLSLKAKGLLAYFLSKPDDWNFYLRDIIKHARDGKDSISTAIKELMEFGYIERIRNRDERGKFTGGYEYLVYEVPRERESSEDGNNPLWEEAILEESEIKSSIKEKHRAEKWNVDSSNAEKWNSENSKEQEPNSKNPPLLNTKSILNTDKELNTEYILNTNTTTNTDITNNSIEAKSKSYEGSEKEEERLSCSCSCDNESIYKLFRDNGFGKINEITRELLDDCIKNYSEEALREAMVEAIRHNKYSLSYVEGILKNKFQKSREKEGIKGGDAISSYEEELRRRGCILDLDDL</sequence>
<dbReference type="InterPro" id="IPR006343">
    <property type="entry name" value="DnaB/C_C"/>
</dbReference>
<dbReference type="NCBIfam" id="TIGR01446">
    <property type="entry name" value="DnaD_dom"/>
    <property type="match status" value="1"/>
</dbReference>
<feature type="compositionally biased region" description="Polar residues" evidence="2">
    <location>
        <begin position="156"/>
        <end position="165"/>
    </location>
</feature>
<protein>
    <recommendedName>
        <fullName evidence="3">DnaB/C C-terminal domain-containing protein</fullName>
    </recommendedName>
</protein>
<dbReference type="Pfam" id="PF07261">
    <property type="entry name" value="DnaB_2"/>
    <property type="match status" value="1"/>
</dbReference>
<evidence type="ECO:0000259" key="3">
    <source>
        <dbReference type="Pfam" id="PF07261"/>
    </source>
</evidence>
<dbReference type="KEGG" id="cia:BEN51_10555"/>